<dbReference type="PANTHER" id="PTHR43280">
    <property type="entry name" value="ARAC-FAMILY TRANSCRIPTIONAL REGULATOR"/>
    <property type="match status" value="1"/>
</dbReference>
<protein>
    <recommendedName>
        <fullName evidence="4">HTH araC/xylS-type domain-containing protein</fullName>
    </recommendedName>
</protein>
<evidence type="ECO:0000256" key="2">
    <source>
        <dbReference type="ARBA" id="ARBA00023125"/>
    </source>
</evidence>
<dbReference type="Pfam" id="PF12833">
    <property type="entry name" value="HTH_18"/>
    <property type="match status" value="1"/>
</dbReference>
<evidence type="ECO:0000256" key="3">
    <source>
        <dbReference type="ARBA" id="ARBA00023163"/>
    </source>
</evidence>
<dbReference type="GO" id="GO:0046872">
    <property type="term" value="F:metal ion binding"/>
    <property type="evidence" value="ECO:0007669"/>
    <property type="project" value="InterPro"/>
</dbReference>
<reference evidence="5" key="1">
    <citation type="journal article" date="2015" name="Nature">
        <title>Complex archaea that bridge the gap between prokaryotes and eukaryotes.</title>
        <authorList>
            <person name="Spang A."/>
            <person name="Saw J.H."/>
            <person name="Jorgensen S.L."/>
            <person name="Zaremba-Niedzwiedzka K."/>
            <person name="Martijn J."/>
            <person name="Lind A.E."/>
            <person name="van Eijk R."/>
            <person name="Schleper C."/>
            <person name="Guy L."/>
            <person name="Ettema T.J."/>
        </authorList>
    </citation>
    <scope>NUCLEOTIDE SEQUENCE</scope>
</reference>
<gene>
    <name evidence="5" type="ORF">LCGC14_0080930</name>
</gene>
<dbReference type="Gene3D" id="1.10.10.60">
    <property type="entry name" value="Homeodomain-like"/>
    <property type="match status" value="1"/>
</dbReference>
<evidence type="ECO:0000259" key="4">
    <source>
        <dbReference type="PROSITE" id="PS01124"/>
    </source>
</evidence>
<evidence type="ECO:0000256" key="1">
    <source>
        <dbReference type="ARBA" id="ARBA00023015"/>
    </source>
</evidence>
<organism evidence="5">
    <name type="scientific">marine sediment metagenome</name>
    <dbReference type="NCBI Taxonomy" id="412755"/>
    <lineage>
        <taxon>unclassified sequences</taxon>
        <taxon>metagenomes</taxon>
        <taxon>ecological metagenomes</taxon>
    </lineage>
</organism>
<dbReference type="SMART" id="SM00342">
    <property type="entry name" value="HTH_ARAC"/>
    <property type="match status" value="1"/>
</dbReference>
<feature type="domain" description="HTH araC/xylS-type" evidence="4">
    <location>
        <begin position="76"/>
        <end position="176"/>
    </location>
</feature>
<dbReference type="Gene3D" id="3.30.70.100">
    <property type="match status" value="1"/>
</dbReference>
<dbReference type="GO" id="GO:0003700">
    <property type="term" value="F:DNA-binding transcription factor activity"/>
    <property type="evidence" value="ECO:0007669"/>
    <property type="project" value="InterPro"/>
</dbReference>
<keyword evidence="2" id="KW-0238">DNA-binding</keyword>
<dbReference type="EMBL" id="LAZR01000021">
    <property type="protein sequence ID" value="KKO04782.1"/>
    <property type="molecule type" value="Genomic_DNA"/>
</dbReference>
<dbReference type="AlphaFoldDB" id="A0A0F9XZC2"/>
<evidence type="ECO:0000313" key="5">
    <source>
        <dbReference type="EMBL" id="KKO04782.1"/>
    </source>
</evidence>
<dbReference type="GO" id="GO:0043565">
    <property type="term" value="F:sequence-specific DNA binding"/>
    <property type="evidence" value="ECO:0007669"/>
    <property type="project" value="InterPro"/>
</dbReference>
<accession>A0A0F9XZC2</accession>
<dbReference type="InterPro" id="IPR036163">
    <property type="entry name" value="HMA_dom_sf"/>
</dbReference>
<dbReference type="PANTHER" id="PTHR43280:SF28">
    <property type="entry name" value="HTH-TYPE TRANSCRIPTIONAL ACTIVATOR RHAS"/>
    <property type="match status" value="1"/>
</dbReference>
<dbReference type="InterPro" id="IPR009057">
    <property type="entry name" value="Homeodomain-like_sf"/>
</dbReference>
<sequence length="188" mass="21646">MTTTFHIKNMVCDRCKMIVSQSLQEIGVSPISVELGVVTVDSKVSLDQEQLRVVLERDGFELIVDKNEVIVEKIKSNLIDFVDPEIKHRDINVSTFLSEVMNRDYSVLSKLFSKMEDISIEKYIINLKIEKVKELIQMNVLSFSDIAYSMGYKSSSHLARQFKTVTELSMSEYKGMRQPQRKSLDQII</sequence>
<dbReference type="SUPFAM" id="SSF55008">
    <property type="entry name" value="HMA, heavy metal-associated domain"/>
    <property type="match status" value="1"/>
</dbReference>
<name>A0A0F9XZC2_9ZZZZ</name>
<comment type="caution">
    <text evidence="5">The sequence shown here is derived from an EMBL/GenBank/DDBJ whole genome shotgun (WGS) entry which is preliminary data.</text>
</comment>
<keyword evidence="1" id="KW-0805">Transcription regulation</keyword>
<dbReference type="SUPFAM" id="SSF46689">
    <property type="entry name" value="Homeodomain-like"/>
    <property type="match status" value="1"/>
</dbReference>
<dbReference type="PROSITE" id="PS01124">
    <property type="entry name" value="HTH_ARAC_FAMILY_2"/>
    <property type="match status" value="1"/>
</dbReference>
<dbReference type="InterPro" id="IPR018060">
    <property type="entry name" value="HTH_AraC"/>
</dbReference>
<keyword evidence="3" id="KW-0804">Transcription</keyword>
<proteinExistence type="predicted"/>